<feature type="transmembrane region" description="Helical" evidence="7">
    <location>
        <begin position="108"/>
        <end position="127"/>
    </location>
</feature>
<keyword evidence="6 7" id="KW-0472">Membrane</keyword>
<feature type="transmembrane region" description="Helical" evidence="7">
    <location>
        <begin position="260"/>
        <end position="280"/>
    </location>
</feature>
<sequence length="295" mass="33326">MRLTRGERVFQGFNYLFLLAVGFCAAFPFWNIFVVSFNDARDAMRGSIYFWPRKFSIEAYLAIFNESSLVHATYISIARTVLGTVLGLACTAVLAYLLANRELVFRRVFLFFFIFTMYFSGGLIPEFMLFKTLHLYNNFLVYIVPMALNIWNVMVMRQFFEELPASLAESARIDGASELRTLRSIILPMATPVMATIALMIGVQQWTTWFDTYMFTSGSNDLATLQGVLVKILMETQIQSTDPAQAARLEQAGSILTPEVIKMATITITTVPIVMIYPFLQRYFVGGLTVGAVKG</sequence>
<feature type="domain" description="ABC transmembrane type-1" evidence="8">
    <location>
        <begin position="73"/>
        <end position="281"/>
    </location>
</feature>
<keyword evidence="3" id="KW-1003">Cell membrane</keyword>
<dbReference type="PROSITE" id="PS50928">
    <property type="entry name" value="ABC_TM1"/>
    <property type="match status" value="1"/>
</dbReference>
<keyword evidence="10" id="KW-1185">Reference proteome</keyword>
<evidence type="ECO:0000256" key="4">
    <source>
        <dbReference type="ARBA" id="ARBA00022692"/>
    </source>
</evidence>
<feature type="transmembrane region" description="Helical" evidence="7">
    <location>
        <begin position="139"/>
        <end position="160"/>
    </location>
</feature>
<dbReference type="InterPro" id="IPR000515">
    <property type="entry name" value="MetI-like"/>
</dbReference>
<comment type="subcellular location">
    <subcellularLocation>
        <location evidence="1 7">Cell membrane</location>
        <topology evidence="1 7">Multi-pass membrane protein</topology>
    </subcellularLocation>
</comment>
<keyword evidence="5 7" id="KW-1133">Transmembrane helix</keyword>
<evidence type="ECO:0000256" key="1">
    <source>
        <dbReference type="ARBA" id="ARBA00004651"/>
    </source>
</evidence>
<dbReference type="InterPro" id="IPR035906">
    <property type="entry name" value="MetI-like_sf"/>
</dbReference>
<dbReference type="Pfam" id="PF00528">
    <property type="entry name" value="BPD_transp_1"/>
    <property type="match status" value="1"/>
</dbReference>
<evidence type="ECO:0000259" key="8">
    <source>
        <dbReference type="PROSITE" id="PS50928"/>
    </source>
</evidence>
<gene>
    <name evidence="9" type="ORF">BCM02_10182</name>
</gene>
<dbReference type="OrthoDB" id="2680254at2"/>
<keyword evidence="2 7" id="KW-0813">Transport</keyword>
<dbReference type="AlphaFoldDB" id="A0A5S5CJ78"/>
<dbReference type="GO" id="GO:0055085">
    <property type="term" value="P:transmembrane transport"/>
    <property type="evidence" value="ECO:0007669"/>
    <property type="project" value="InterPro"/>
</dbReference>
<dbReference type="Proteomes" id="UP000323257">
    <property type="component" value="Unassembled WGS sequence"/>
</dbReference>
<dbReference type="GO" id="GO:0005886">
    <property type="term" value="C:plasma membrane"/>
    <property type="evidence" value="ECO:0007669"/>
    <property type="project" value="UniProtKB-SubCell"/>
</dbReference>
<evidence type="ECO:0000256" key="5">
    <source>
        <dbReference type="ARBA" id="ARBA00022989"/>
    </source>
</evidence>
<dbReference type="Gene3D" id="1.10.3720.10">
    <property type="entry name" value="MetI-like"/>
    <property type="match status" value="1"/>
</dbReference>
<name>A0A5S5CJ78_9BACL</name>
<keyword evidence="4 7" id="KW-0812">Transmembrane</keyword>
<comment type="similarity">
    <text evidence="7">Belongs to the binding-protein-dependent transport system permease family.</text>
</comment>
<evidence type="ECO:0000256" key="2">
    <source>
        <dbReference type="ARBA" id="ARBA00022448"/>
    </source>
</evidence>
<reference evidence="9 10" key="1">
    <citation type="submission" date="2019-07" db="EMBL/GenBank/DDBJ databases">
        <title>Genomic Encyclopedia of Type Strains, Phase III (KMG-III): the genomes of soil and plant-associated and newly described type strains.</title>
        <authorList>
            <person name="Whitman W."/>
        </authorList>
    </citation>
    <scope>NUCLEOTIDE SEQUENCE [LARGE SCALE GENOMIC DNA]</scope>
    <source>
        <strain evidence="9 10">BL24</strain>
    </source>
</reference>
<dbReference type="PANTHER" id="PTHR43744:SF9">
    <property type="entry name" value="POLYGALACTURONAN_RHAMNOGALACTURONAN TRANSPORT SYSTEM PERMEASE PROTEIN YTCP"/>
    <property type="match status" value="1"/>
</dbReference>
<comment type="caution">
    <text evidence="9">The sequence shown here is derived from an EMBL/GenBank/DDBJ whole genome shotgun (WGS) entry which is preliminary data.</text>
</comment>
<evidence type="ECO:0000313" key="9">
    <source>
        <dbReference type="EMBL" id="TYP78967.1"/>
    </source>
</evidence>
<dbReference type="PANTHER" id="PTHR43744">
    <property type="entry name" value="ABC TRANSPORTER PERMEASE PROTEIN MG189-RELATED-RELATED"/>
    <property type="match status" value="1"/>
</dbReference>
<evidence type="ECO:0000256" key="7">
    <source>
        <dbReference type="RuleBase" id="RU363032"/>
    </source>
</evidence>
<dbReference type="CDD" id="cd06261">
    <property type="entry name" value="TM_PBP2"/>
    <property type="match status" value="1"/>
</dbReference>
<dbReference type="SUPFAM" id="SSF161098">
    <property type="entry name" value="MetI-like"/>
    <property type="match status" value="1"/>
</dbReference>
<dbReference type="EMBL" id="VNHS01000001">
    <property type="protein sequence ID" value="TYP78967.1"/>
    <property type="molecule type" value="Genomic_DNA"/>
</dbReference>
<evidence type="ECO:0000256" key="3">
    <source>
        <dbReference type="ARBA" id="ARBA00022475"/>
    </source>
</evidence>
<evidence type="ECO:0000313" key="10">
    <source>
        <dbReference type="Proteomes" id="UP000323257"/>
    </source>
</evidence>
<proteinExistence type="inferred from homology"/>
<organism evidence="9 10">
    <name type="scientific">Paenibacillus methanolicus</name>
    <dbReference type="NCBI Taxonomy" id="582686"/>
    <lineage>
        <taxon>Bacteria</taxon>
        <taxon>Bacillati</taxon>
        <taxon>Bacillota</taxon>
        <taxon>Bacilli</taxon>
        <taxon>Bacillales</taxon>
        <taxon>Paenibacillaceae</taxon>
        <taxon>Paenibacillus</taxon>
    </lineage>
</organism>
<dbReference type="RefSeq" id="WP_148927085.1">
    <property type="nucleotide sequence ID" value="NZ_VNHS01000001.1"/>
</dbReference>
<feature type="transmembrane region" description="Helical" evidence="7">
    <location>
        <begin position="77"/>
        <end position="99"/>
    </location>
</feature>
<evidence type="ECO:0000256" key="6">
    <source>
        <dbReference type="ARBA" id="ARBA00023136"/>
    </source>
</evidence>
<accession>A0A5S5CJ78</accession>
<protein>
    <submittedName>
        <fullName evidence="9">Putative aldouronate transport system permease protein</fullName>
    </submittedName>
</protein>
<feature type="transmembrane region" description="Helical" evidence="7">
    <location>
        <begin position="12"/>
        <end position="33"/>
    </location>
</feature>
<feature type="transmembrane region" description="Helical" evidence="7">
    <location>
        <begin position="181"/>
        <end position="203"/>
    </location>
</feature>